<accession>A0A5C6JRS7</accession>
<keyword evidence="10" id="KW-1185">Reference proteome</keyword>
<reference evidence="9" key="1">
    <citation type="journal article" date="2019" name="Microbiol. Resour. Announc.">
        <title>Draft Genomic Sequences of Streptomyces misionensis and Streptomyces albidoflavus, bacteria applied for phytopathogen biocontrol.</title>
        <authorList>
            <person name="Pylro V."/>
            <person name="Dias A."/>
            <person name="Andreote F."/>
            <person name="Varani A."/>
            <person name="Andreote C."/>
            <person name="Bernardo E."/>
            <person name="Martins T."/>
        </authorList>
    </citation>
    <scope>NUCLEOTIDE SEQUENCE [LARGE SCALE GENOMIC DNA]</scope>
    <source>
        <strain evidence="9">66</strain>
    </source>
</reference>
<comment type="similarity">
    <text evidence="2">Belongs to the EamA transporter family.</text>
</comment>
<dbReference type="EMBL" id="VOGW01000105">
    <property type="protein sequence ID" value="TWV43432.1"/>
    <property type="molecule type" value="Genomic_DNA"/>
</dbReference>
<evidence type="ECO:0000256" key="7">
    <source>
        <dbReference type="SAM" id="Phobius"/>
    </source>
</evidence>
<evidence type="ECO:0000256" key="4">
    <source>
        <dbReference type="ARBA" id="ARBA00022989"/>
    </source>
</evidence>
<evidence type="ECO:0000259" key="8">
    <source>
        <dbReference type="Pfam" id="PF00892"/>
    </source>
</evidence>
<gene>
    <name evidence="9" type="ORF">FRZ03_18915</name>
</gene>
<feature type="transmembrane region" description="Helical" evidence="7">
    <location>
        <begin position="110"/>
        <end position="129"/>
    </location>
</feature>
<feature type="region of interest" description="Disordered" evidence="6">
    <location>
        <begin position="216"/>
        <end position="265"/>
    </location>
</feature>
<dbReference type="InterPro" id="IPR037185">
    <property type="entry name" value="EmrE-like"/>
</dbReference>
<feature type="compositionally biased region" description="Basic and acidic residues" evidence="6">
    <location>
        <begin position="233"/>
        <end position="242"/>
    </location>
</feature>
<protein>
    <submittedName>
        <fullName evidence="9">EamA family transporter</fullName>
    </submittedName>
</protein>
<evidence type="ECO:0000256" key="3">
    <source>
        <dbReference type="ARBA" id="ARBA00022692"/>
    </source>
</evidence>
<feature type="transmembrane region" description="Helical" evidence="7">
    <location>
        <begin position="196"/>
        <end position="215"/>
    </location>
</feature>
<feature type="compositionally biased region" description="Basic and acidic residues" evidence="6">
    <location>
        <begin position="252"/>
        <end position="265"/>
    </location>
</feature>
<dbReference type="GO" id="GO:0016020">
    <property type="term" value="C:membrane"/>
    <property type="evidence" value="ECO:0007669"/>
    <property type="project" value="UniProtKB-SubCell"/>
</dbReference>
<evidence type="ECO:0000313" key="9">
    <source>
        <dbReference type="EMBL" id="TWV43432.1"/>
    </source>
</evidence>
<sequence>MAPRQWRAAIALGAVFATMNVAYFQAIEYLPIGVASTIELLGPVVVSVAMYWHWRDMAGALMALTGVVLLASPGAELPVAGLVMGVLAAACRAGYVVLNRRVGQLFDDWSGLAVALAVGACLLTPVAAVTHGAAVAHHPRLLLTGLLVALLSSLIPYSLDMTALRRIDVRAFGVLLAMSPAVGACVGFAVLGEHVTVRQCAAIALVVAAGAWSVGSAPGRTGRRPPEPAAAPDPERSPRDAPPEGPGRAGVHRAEKAGIHRPEKD</sequence>
<keyword evidence="4 7" id="KW-1133">Transmembrane helix</keyword>
<name>A0A5C6JRS7_9ACTN</name>
<evidence type="ECO:0000256" key="1">
    <source>
        <dbReference type="ARBA" id="ARBA00004141"/>
    </source>
</evidence>
<dbReference type="Proteomes" id="UP000320481">
    <property type="component" value="Unassembled WGS sequence"/>
</dbReference>
<dbReference type="SUPFAM" id="SSF103481">
    <property type="entry name" value="Multidrug resistance efflux transporter EmrE"/>
    <property type="match status" value="2"/>
</dbReference>
<feature type="domain" description="EamA" evidence="8">
    <location>
        <begin position="81"/>
        <end position="209"/>
    </location>
</feature>
<feature type="transmembrane region" description="Helical" evidence="7">
    <location>
        <begin position="34"/>
        <end position="52"/>
    </location>
</feature>
<feature type="transmembrane region" description="Helical" evidence="7">
    <location>
        <begin position="171"/>
        <end position="190"/>
    </location>
</feature>
<dbReference type="Pfam" id="PF00892">
    <property type="entry name" value="EamA"/>
    <property type="match status" value="1"/>
</dbReference>
<dbReference type="InterPro" id="IPR050638">
    <property type="entry name" value="AA-Vitamin_Transporters"/>
</dbReference>
<comment type="subcellular location">
    <subcellularLocation>
        <location evidence="1">Membrane</location>
        <topology evidence="1">Multi-pass membrane protein</topology>
    </subcellularLocation>
</comment>
<evidence type="ECO:0000256" key="2">
    <source>
        <dbReference type="ARBA" id="ARBA00007362"/>
    </source>
</evidence>
<evidence type="ECO:0000256" key="6">
    <source>
        <dbReference type="SAM" id="MobiDB-lite"/>
    </source>
</evidence>
<feature type="transmembrane region" description="Helical" evidence="7">
    <location>
        <begin position="141"/>
        <end position="159"/>
    </location>
</feature>
<dbReference type="PANTHER" id="PTHR32322">
    <property type="entry name" value="INNER MEMBRANE TRANSPORTER"/>
    <property type="match status" value="1"/>
</dbReference>
<comment type="caution">
    <text evidence="9">The sequence shown here is derived from an EMBL/GenBank/DDBJ whole genome shotgun (WGS) entry which is preliminary data.</text>
</comment>
<keyword evidence="3 7" id="KW-0812">Transmembrane</keyword>
<organism evidence="9 10">
    <name type="scientific">Streptomyces misionensis</name>
    <dbReference type="NCBI Taxonomy" id="67331"/>
    <lineage>
        <taxon>Bacteria</taxon>
        <taxon>Bacillati</taxon>
        <taxon>Actinomycetota</taxon>
        <taxon>Actinomycetes</taxon>
        <taxon>Kitasatosporales</taxon>
        <taxon>Streptomycetaceae</taxon>
        <taxon>Streptomyces</taxon>
    </lineage>
</organism>
<proteinExistence type="inferred from homology"/>
<dbReference type="PANTHER" id="PTHR32322:SF2">
    <property type="entry name" value="EAMA DOMAIN-CONTAINING PROTEIN"/>
    <property type="match status" value="1"/>
</dbReference>
<evidence type="ECO:0000256" key="5">
    <source>
        <dbReference type="ARBA" id="ARBA00023136"/>
    </source>
</evidence>
<dbReference type="AlphaFoldDB" id="A0A5C6JRS7"/>
<dbReference type="RefSeq" id="WP_146466340.1">
    <property type="nucleotide sequence ID" value="NZ_VOGW01000105.1"/>
</dbReference>
<keyword evidence="5 7" id="KW-0472">Membrane</keyword>
<dbReference type="InterPro" id="IPR000620">
    <property type="entry name" value="EamA_dom"/>
</dbReference>
<evidence type="ECO:0000313" key="10">
    <source>
        <dbReference type="Proteomes" id="UP000320481"/>
    </source>
</evidence>
<feature type="transmembrane region" description="Helical" evidence="7">
    <location>
        <begin position="79"/>
        <end position="98"/>
    </location>
</feature>